<sequence>MRHLLYVAACLGILTVSPVLALTATHAPPANADSAPPSTPDLRDNGVEAVQLTRRAPFTPSNWTPRKAYNGVVERVVESTRGPLSEKISKGFKGKLTKTAPALRKELEGAILDAFKEEPAPAASARNIPSFNSLRTFFTKQRNTRLQSRQLSQNADNAPSAPSARGNAGLARWMPSLSIPRPSFFNARTSSSPPPPPPPSSAPKQQQQQQQQASASLSAKMAHNILSSLTGPLTKVIAIVLRNYLPKAERFITEHGTNGILEQLKVKLKWNKSSRKPVVAAVTDEESKAEAGTSPAKQATTATATAGAGRFGQFFKRLQPRQWFGRGSTPAPASNANANANANAAQPPAKPKISMWRRLTNGVANRAANRVCSWVKKDVNGIVVHTIRSGMEGIFASIYNSMIALLRRMTSCEGIPGVQPVRNAAQKVVDAGAAILMLPGQIISEMRHRQHGSPVDTAFEKRVQAEVAKTPDACPNLALEMNQKRATIEQRITNVLQPHIQSWIKTTQEIANTCVCASIREHFYVLNQTEQ</sequence>
<accession>A0A4P9Z530</accession>
<proteinExistence type="predicted"/>
<dbReference type="AlphaFoldDB" id="A0A4P9Z530"/>
<dbReference type="OrthoDB" id="10658714at2759"/>
<evidence type="ECO:0000256" key="2">
    <source>
        <dbReference type="SAM" id="SignalP"/>
    </source>
</evidence>
<feature type="compositionally biased region" description="Polar residues" evidence="1">
    <location>
        <begin position="143"/>
        <end position="157"/>
    </location>
</feature>
<dbReference type="Proteomes" id="UP000278143">
    <property type="component" value="Unassembled WGS sequence"/>
</dbReference>
<name>A0A4P9Z530_9FUNG</name>
<evidence type="ECO:0000313" key="3">
    <source>
        <dbReference type="EMBL" id="RKP27714.1"/>
    </source>
</evidence>
<feature type="signal peptide" evidence="2">
    <location>
        <begin position="1"/>
        <end position="21"/>
    </location>
</feature>
<keyword evidence="4" id="KW-1185">Reference proteome</keyword>
<evidence type="ECO:0000256" key="1">
    <source>
        <dbReference type="SAM" id="MobiDB-lite"/>
    </source>
</evidence>
<feature type="region of interest" description="Disordered" evidence="1">
    <location>
        <begin position="281"/>
        <end position="303"/>
    </location>
</feature>
<feature type="compositionally biased region" description="Low complexity" evidence="1">
    <location>
        <begin position="330"/>
        <end position="347"/>
    </location>
</feature>
<dbReference type="EMBL" id="KZ989163">
    <property type="protein sequence ID" value="RKP27714.1"/>
    <property type="molecule type" value="Genomic_DNA"/>
</dbReference>
<feature type="region of interest" description="Disordered" evidence="1">
    <location>
        <begin position="182"/>
        <end position="218"/>
    </location>
</feature>
<reference evidence="4" key="1">
    <citation type="journal article" date="2018" name="Nat. Microbiol.">
        <title>Leveraging single-cell genomics to expand the fungal tree of life.</title>
        <authorList>
            <person name="Ahrendt S.R."/>
            <person name="Quandt C.A."/>
            <person name="Ciobanu D."/>
            <person name="Clum A."/>
            <person name="Salamov A."/>
            <person name="Andreopoulos B."/>
            <person name="Cheng J.F."/>
            <person name="Woyke T."/>
            <person name="Pelin A."/>
            <person name="Henrissat B."/>
            <person name="Reynolds N.K."/>
            <person name="Benny G.L."/>
            <person name="Smith M.E."/>
            <person name="James T.Y."/>
            <person name="Grigoriev I.V."/>
        </authorList>
    </citation>
    <scope>NUCLEOTIDE SEQUENCE [LARGE SCALE GENOMIC DNA]</scope>
    <source>
        <strain evidence="4">Benny S71-1</strain>
    </source>
</reference>
<evidence type="ECO:0000313" key="4">
    <source>
        <dbReference type="Proteomes" id="UP000278143"/>
    </source>
</evidence>
<organism evidence="3 4">
    <name type="scientific">Syncephalis pseudoplumigaleata</name>
    <dbReference type="NCBI Taxonomy" id="1712513"/>
    <lineage>
        <taxon>Eukaryota</taxon>
        <taxon>Fungi</taxon>
        <taxon>Fungi incertae sedis</taxon>
        <taxon>Zoopagomycota</taxon>
        <taxon>Zoopagomycotina</taxon>
        <taxon>Zoopagomycetes</taxon>
        <taxon>Zoopagales</taxon>
        <taxon>Piptocephalidaceae</taxon>
        <taxon>Syncephalis</taxon>
    </lineage>
</organism>
<feature type="compositionally biased region" description="Pro residues" evidence="1">
    <location>
        <begin position="192"/>
        <end position="201"/>
    </location>
</feature>
<feature type="region of interest" description="Disordered" evidence="1">
    <location>
        <begin position="325"/>
        <end position="349"/>
    </location>
</feature>
<gene>
    <name evidence="3" type="ORF">SYNPS1DRAFT_26650</name>
</gene>
<keyword evidence="2" id="KW-0732">Signal</keyword>
<feature type="region of interest" description="Disordered" evidence="1">
    <location>
        <begin position="143"/>
        <end position="168"/>
    </location>
</feature>
<feature type="compositionally biased region" description="Low complexity" evidence="1">
    <location>
        <begin position="202"/>
        <end position="218"/>
    </location>
</feature>
<protein>
    <submittedName>
        <fullName evidence="3">Uncharacterized protein</fullName>
    </submittedName>
</protein>
<feature type="chain" id="PRO_5020222053" evidence="2">
    <location>
        <begin position="22"/>
        <end position="531"/>
    </location>
</feature>